<name>A0ACC4DUT8_PURLI</name>
<gene>
    <name evidence="1" type="ORF">ACCO45_007348</name>
</gene>
<accession>A0ACC4DUT8</accession>
<dbReference type="Proteomes" id="UP001638806">
    <property type="component" value="Unassembled WGS sequence"/>
</dbReference>
<evidence type="ECO:0000313" key="1">
    <source>
        <dbReference type="EMBL" id="KAL3959186.1"/>
    </source>
</evidence>
<organism evidence="1 2">
    <name type="scientific">Purpureocillium lilacinum</name>
    <name type="common">Paecilomyces lilacinus</name>
    <dbReference type="NCBI Taxonomy" id="33203"/>
    <lineage>
        <taxon>Eukaryota</taxon>
        <taxon>Fungi</taxon>
        <taxon>Dikarya</taxon>
        <taxon>Ascomycota</taxon>
        <taxon>Pezizomycotina</taxon>
        <taxon>Sordariomycetes</taxon>
        <taxon>Hypocreomycetidae</taxon>
        <taxon>Hypocreales</taxon>
        <taxon>Ophiocordycipitaceae</taxon>
        <taxon>Purpureocillium</taxon>
    </lineage>
</organism>
<dbReference type="EMBL" id="JBGNUJ010000006">
    <property type="protein sequence ID" value="KAL3959186.1"/>
    <property type="molecule type" value="Genomic_DNA"/>
</dbReference>
<protein>
    <submittedName>
        <fullName evidence="1">Uncharacterized protein</fullName>
    </submittedName>
</protein>
<proteinExistence type="predicted"/>
<keyword evidence="2" id="KW-1185">Reference proteome</keyword>
<comment type="caution">
    <text evidence="1">The sequence shown here is derived from an EMBL/GenBank/DDBJ whole genome shotgun (WGS) entry which is preliminary data.</text>
</comment>
<evidence type="ECO:0000313" key="2">
    <source>
        <dbReference type="Proteomes" id="UP001638806"/>
    </source>
</evidence>
<reference evidence="1" key="1">
    <citation type="submission" date="2024-12" db="EMBL/GenBank/DDBJ databases">
        <title>Comparative genomics and development of molecular markers within Purpureocillium lilacinum and among Purpureocillium species.</title>
        <authorList>
            <person name="Yeh Z.-Y."/>
            <person name="Ni N.-T."/>
            <person name="Lo P.-H."/>
            <person name="Mushyakhwo K."/>
            <person name="Lin C.-F."/>
            <person name="Nai Y.-S."/>
        </authorList>
    </citation>
    <scope>NUCLEOTIDE SEQUENCE</scope>
    <source>
        <strain evidence="1">NCHU-NPUST-175</strain>
    </source>
</reference>
<sequence>MLLLTGAWIHPSLTARYPTAVRGVEVIDSVNQCQSASPLSTAASGSQSDPQTSPAATAPSPALRRCSRLVTVPRPVKALPEPRLASSTDPPEPSRTSPASTSRHQLCPLRNQVDTHKGPCTLRSRDSPPCN</sequence>